<keyword evidence="4" id="KW-0547">Nucleotide-binding</keyword>
<evidence type="ECO:0000313" key="18">
    <source>
        <dbReference type="Proteomes" id="UP000250088"/>
    </source>
</evidence>
<dbReference type="GO" id="GO:0005524">
    <property type="term" value="F:ATP binding"/>
    <property type="evidence" value="ECO:0007669"/>
    <property type="project" value="UniProtKB-KW"/>
</dbReference>
<evidence type="ECO:0000256" key="4">
    <source>
        <dbReference type="ARBA" id="ARBA00022741"/>
    </source>
</evidence>
<feature type="domain" description="ABC transporter" evidence="16">
    <location>
        <begin position="39"/>
        <end position="277"/>
    </location>
</feature>
<dbReference type="RefSeq" id="WP_086889278.1">
    <property type="nucleotide sequence ID" value="NZ_CP019893.1"/>
</dbReference>
<comment type="catalytic activity">
    <reaction evidence="9">
        <text>an R-cob(III)alamin(out) + ATP + H2O = an R-cob(III)alamin(in) + ADP + phosphate + H(+)</text>
        <dbReference type="Rhea" id="RHEA:17873"/>
        <dbReference type="ChEBI" id="CHEBI:15377"/>
        <dbReference type="ChEBI" id="CHEBI:15378"/>
        <dbReference type="ChEBI" id="CHEBI:30616"/>
        <dbReference type="ChEBI" id="CHEBI:43474"/>
        <dbReference type="ChEBI" id="CHEBI:140785"/>
        <dbReference type="ChEBI" id="CHEBI:456216"/>
        <dbReference type="EC" id="7.6.2.8"/>
    </reaction>
</comment>
<protein>
    <recommendedName>
        <fullName evidence="13">Cobalamin import ATP-binding protein BtuD</fullName>
        <ecNumber evidence="12">7.6.2.8</ecNumber>
    </recommendedName>
    <alternativeName>
        <fullName evidence="14">Vitamin B12-transporting ATPase</fullName>
    </alternativeName>
</protein>
<dbReference type="KEGG" id="naj:B1756_15045"/>
<dbReference type="AlphaFoldDB" id="A0A2Z2I098"/>
<evidence type="ECO:0000256" key="9">
    <source>
        <dbReference type="ARBA" id="ARBA00050590"/>
    </source>
</evidence>
<evidence type="ECO:0000256" key="12">
    <source>
        <dbReference type="ARBA" id="ARBA00066387"/>
    </source>
</evidence>
<dbReference type="PROSITE" id="PS50893">
    <property type="entry name" value="ABC_TRANSPORTER_2"/>
    <property type="match status" value="1"/>
</dbReference>
<feature type="region of interest" description="Disordered" evidence="15">
    <location>
        <begin position="285"/>
        <end position="312"/>
    </location>
</feature>
<comment type="subunit">
    <text evidence="11">The complex is composed of two ATP-binding proteins (BtuD), two transmembrane proteins (BtuC) and a solute-binding protein (BtuF).</text>
</comment>
<dbReference type="SUPFAM" id="SSF52540">
    <property type="entry name" value="P-loop containing nucleoside triphosphate hydrolases"/>
    <property type="match status" value="1"/>
</dbReference>
<dbReference type="SMART" id="SM00382">
    <property type="entry name" value="AAA"/>
    <property type="match status" value="1"/>
</dbReference>
<dbReference type="EC" id="7.6.2.8" evidence="12"/>
<dbReference type="Pfam" id="PF00005">
    <property type="entry name" value="ABC_tran"/>
    <property type="match status" value="1"/>
</dbReference>
<feature type="region of interest" description="Disordered" evidence="15">
    <location>
        <begin position="1"/>
        <end position="36"/>
    </location>
</feature>
<comment type="function">
    <text evidence="10">Required for corrinoid utilization. Probably part of the ABC transporter complex BtuCDF involved in cobalamin (vitamin B12) import. Probably responsible for energy coupling to the transport system.</text>
</comment>
<evidence type="ECO:0000313" key="17">
    <source>
        <dbReference type="EMBL" id="ARS90914.1"/>
    </source>
</evidence>
<evidence type="ECO:0000256" key="2">
    <source>
        <dbReference type="ARBA" id="ARBA00022448"/>
    </source>
</evidence>
<evidence type="ECO:0000256" key="8">
    <source>
        <dbReference type="ARBA" id="ARBA00023136"/>
    </source>
</evidence>
<dbReference type="GeneID" id="32895416"/>
<evidence type="ECO:0000256" key="6">
    <source>
        <dbReference type="ARBA" id="ARBA00023004"/>
    </source>
</evidence>
<keyword evidence="18" id="KW-1185">Reference proteome</keyword>
<gene>
    <name evidence="17" type="ORF">B1756_15045</name>
</gene>
<reference evidence="18" key="1">
    <citation type="submission" date="2017-02" db="EMBL/GenBank/DDBJ databases">
        <title>Natronthermophilus aegyptiacus gen. nov.,sp. nov., an aerobic, extremely halophilic alkalithermophilic archaeon isolated from the athalassohaline Wadi An Natrun, Egypt.</title>
        <authorList>
            <person name="Zhao B."/>
        </authorList>
    </citation>
    <scope>NUCLEOTIDE SEQUENCE [LARGE SCALE GENOMIC DNA]</scope>
    <source>
        <strain evidence="18">JW/NM-HA 15</strain>
    </source>
</reference>
<keyword evidence="8" id="KW-0472">Membrane</keyword>
<keyword evidence="2" id="KW-0813">Transport</keyword>
<name>A0A2Z2I098_9EURY</name>
<evidence type="ECO:0000256" key="10">
    <source>
        <dbReference type="ARBA" id="ARBA00058960"/>
    </source>
</evidence>
<dbReference type="GO" id="GO:0005886">
    <property type="term" value="C:plasma membrane"/>
    <property type="evidence" value="ECO:0007669"/>
    <property type="project" value="UniProtKB-SubCell"/>
</dbReference>
<keyword evidence="7" id="KW-0406">Ion transport</keyword>
<accession>A0A2Z2I098</accession>
<sequence length="312" mass="34183">MIGKLGLDPFVERGTSKNPRSGLVTGQDQSSQGPPHEHIECRDIVLEYDASDDPVVDGETIHVPGGAVTALVGPNGSGKSTLLRGMARELEPTDGQVVLDGMDVSTYSRTELARELGVLSQHNVAPESLSVEDLVRHGRYPHRRLFDTMTDRDWQAVDWAIDTVRIDHLRDRDVGSLSGGQTQLAWIAMVLAQEPRTLLLDEPTTYLDLRHQVRLLEVIRSLSDDNGITIVVVLHDISQAVRVCDHLVALDDGVVYDSGPPSEVVTAELLAEVFQVDARVESGPSGIRIDPIGELPRETAATEETQDGERRR</sequence>
<organism evidence="17 18">
    <name type="scientific">Natrarchaeobaculum aegyptiacum</name>
    <dbReference type="NCBI Taxonomy" id="745377"/>
    <lineage>
        <taxon>Archaea</taxon>
        <taxon>Methanobacteriati</taxon>
        <taxon>Methanobacteriota</taxon>
        <taxon>Stenosarchaea group</taxon>
        <taxon>Halobacteria</taxon>
        <taxon>Halobacteriales</taxon>
        <taxon>Natrialbaceae</taxon>
        <taxon>Natrarchaeobaculum</taxon>
    </lineage>
</organism>
<evidence type="ECO:0000256" key="11">
    <source>
        <dbReference type="ARBA" id="ARBA00064420"/>
    </source>
</evidence>
<dbReference type="GO" id="GO:0006811">
    <property type="term" value="P:monoatomic ion transport"/>
    <property type="evidence" value="ECO:0007669"/>
    <property type="project" value="UniProtKB-KW"/>
</dbReference>
<evidence type="ECO:0000256" key="1">
    <source>
        <dbReference type="ARBA" id="ARBA00004202"/>
    </source>
</evidence>
<dbReference type="GO" id="GO:0015420">
    <property type="term" value="F:ABC-type vitamin B12 transporter activity"/>
    <property type="evidence" value="ECO:0007669"/>
    <property type="project" value="UniProtKB-EC"/>
</dbReference>
<evidence type="ECO:0000259" key="16">
    <source>
        <dbReference type="PROSITE" id="PS50893"/>
    </source>
</evidence>
<dbReference type="CDD" id="cd03214">
    <property type="entry name" value="ABC_Iron-Siderophores_B12_Hemin"/>
    <property type="match status" value="1"/>
</dbReference>
<proteinExistence type="predicted"/>
<evidence type="ECO:0000256" key="14">
    <source>
        <dbReference type="ARBA" id="ARBA00077139"/>
    </source>
</evidence>
<dbReference type="InterPro" id="IPR003439">
    <property type="entry name" value="ABC_transporter-like_ATP-bd"/>
</dbReference>
<evidence type="ECO:0000256" key="13">
    <source>
        <dbReference type="ARBA" id="ARBA00073649"/>
    </source>
</evidence>
<feature type="compositionally biased region" description="Polar residues" evidence="15">
    <location>
        <begin position="16"/>
        <end position="33"/>
    </location>
</feature>
<dbReference type="InterPro" id="IPR003593">
    <property type="entry name" value="AAA+_ATPase"/>
</dbReference>
<evidence type="ECO:0000256" key="15">
    <source>
        <dbReference type="SAM" id="MobiDB-lite"/>
    </source>
</evidence>
<dbReference type="Gene3D" id="3.40.50.300">
    <property type="entry name" value="P-loop containing nucleotide triphosphate hydrolases"/>
    <property type="match status" value="1"/>
</dbReference>
<dbReference type="InterPro" id="IPR051535">
    <property type="entry name" value="Siderophore_ABC-ATPase"/>
</dbReference>
<dbReference type="OrthoDB" id="24644at2157"/>
<evidence type="ECO:0000256" key="3">
    <source>
        <dbReference type="ARBA" id="ARBA00022475"/>
    </source>
</evidence>
<dbReference type="InterPro" id="IPR027417">
    <property type="entry name" value="P-loop_NTPase"/>
</dbReference>
<dbReference type="PANTHER" id="PTHR42771">
    <property type="entry name" value="IRON(3+)-HYDROXAMATE IMPORT ATP-BINDING PROTEIN FHUC"/>
    <property type="match status" value="1"/>
</dbReference>
<comment type="subcellular location">
    <subcellularLocation>
        <location evidence="1">Cell membrane</location>
        <topology evidence="1">Peripheral membrane protein</topology>
    </subcellularLocation>
</comment>
<dbReference type="EMBL" id="CP019893">
    <property type="protein sequence ID" value="ARS90914.1"/>
    <property type="molecule type" value="Genomic_DNA"/>
</dbReference>
<dbReference type="GO" id="GO:0016887">
    <property type="term" value="F:ATP hydrolysis activity"/>
    <property type="evidence" value="ECO:0007669"/>
    <property type="project" value="InterPro"/>
</dbReference>
<keyword evidence="5 17" id="KW-0067">ATP-binding</keyword>
<dbReference type="PANTHER" id="PTHR42771:SF2">
    <property type="entry name" value="IRON(3+)-HYDROXAMATE IMPORT ATP-BINDING PROTEIN FHUC"/>
    <property type="match status" value="1"/>
</dbReference>
<evidence type="ECO:0000256" key="7">
    <source>
        <dbReference type="ARBA" id="ARBA00023065"/>
    </source>
</evidence>
<keyword evidence="6" id="KW-0408">Iron</keyword>
<keyword evidence="3" id="KW-1003">Cell membrane</keyword>
<evidence type="ECO:0000256" key="5">
    <source>
        <dbReference type="ARBA" id="ARBA00022840"/>
    </source>
</evidence>
<dbReference type="Proteomes" id="UP000250088">
    <property type="component" value="Chromosome"/>
</dbReference>
<dbReference type="FunFam" id="3.40.50.300:FF:000134">
    <property type="entry name" value="Iron-enterobactin ABC transporter ATP-binding protein"/>
    <property type="match status" value="1"/>
</dbReference>